<accession>A0A9E6N8H5</accession>
<evidence type="ECO:0000313" key="1">
    <source>
        <dbReference type="EMBL" id="QXG07805.1"/>
    </source>
</evidence>
<reference evidence="1" key="1">
    <citation type="submission" date="2021-06" db="EMBL/GenBank/DDBJ databases">
        <title>Four novel Curtobacterium phages isolated from Environmental samples.</title>
        <authorList>
            <person name="Alanin K.W.S."/>
            <person name="Djurhuus A.M."/>
            <person name="Olsen N.S."/>
            <person name="Carstens A.B."/>
            <person name="Nielsen T.K."/>
            <person name="Kot W."/>
            <person name="Hansen L.H."/>
        </authorList>
    </citation>
    <scope>NUCLEOTIDE SEQUENCE</scope>
</reference>
<evidence type="ECO:0000313" key="2">
    <source>
        <dbReference type="Proteomes" id="UP001055587"/>
    </source>
</evidence>
<name>A0A9E6N8H5_9CAUD</name>
<sequence>MSNFKLIAVGSIKASLAKAVELKRNTTISALFHGIVCNNVSFVTDMAKSDMADFDTVLRQLLPVAWDKANNRYGYSEKKALSTAETLGLNIHGIRDEFKQADKAGRDVLVQDFYHAVMTFYTATADDKKGNDLDAEAKAKKAIGKIKSGIKAAKAQGASDNEILDILAGMGVDVKGYVPVLERTA</sequence>
<protein>
    <submittedName>
        <fullName evidence="1">Uncharacterized protein</fullName>
    </submittedName>
</protein>
<organism evidence="1 2">
    <name type="scientific">Erwinia phage Zoomie</name>
    <dbReference type="NCBI Taxonomy" id="2851072"/>
    <lineage>
        <taxon>Viruses</taxon>
        <taxon>Duplodnaviria</taxon>
        <taxon>Heunggongvirae</taxon>
        <taxon>Uroviricota</taxon>
        <taxon>Caudoviricetes</taxon>
        <taxon>Autographivirales</taxon>
        <taxon>Autoscriptoviridae</taxon>
        <taxon>Slopekvirinae</taxon>
        <taxon>Zoomievirus</taxon>
        <taxon>Zoomievirus zoomie</taxon>
    </lineage>
</organism>
<proteinExistence type="predicted"/>
<keyword evidence="2" id="KW-1185">Reference proteome</keyword>
<dbReference type="EMBL" id="MZ333135">
    <property type="protein sequence ID" value="QXG07805.1"/>
    <property type="molecule type" value="Genomic_DNA"/>
</dbReference>
<dbReference type="Proteomes" id="UP001055587">
    <property type="component" value="Segment"/>
</dbReference>